<keyword evidence="3" id="KW-0238">DNA-binding</keyword>
<name>A0A8I1SUT8_THIA3</name>
<dbReference type="Pfam" id="PF13356">
    <property type="entry name" value="Arm-DNA-bind_3"/>
    <property type="match status" value="1"/>
</dbReference>
<dbReference type="GO" id="GO:0003677">
    <property type="term" value="F:DNA binding"/>
    <property type="evidence" value="ECO:0007669"/>
    <property type="project" value="UniProtKB-KW"/>
</dbReference>
<keyword evidence="2" id="KW-0229">DNA integration</keyword>
<dbReference type="InterPro" id="IPR050808">
    <property type="entry name" value="Phage_Integrase"/>
</dbReference>
<dbReference type="EMBL" id="JAFKMR010000022">
    <property type="protein sequence ID" value="MBN8744965.1"/>
    <property type="molecule type" value="Genomic_DNA"/>
</dbReference>
<dbReference type="Pfam" id="PF00589">
    <property type="entry name" value="Phage_integrase"/>
    <property type="match status" value="1"/>
</dbReference>
<dbReference type="InterPro" id="IPR002104">
    <property type="entry name" value="Integrase_catalytic"/>
</dbReference>
<dbReference type="InterPro" id="IPR011010">
    <property type="entry name" value="DNA_brk_join_enz"/>
</dbReference>
<dbReference type="InterPro" id="IPR053876">
    <property type="entry name" value="Phage_int_M"/>
</dbReference>
<dbReference type="Gene3D" id="1.10.150.130">
    <property type="match status" value="1"/>
</dbReference>
<dbReference type="Gene3D" id="3.30.160.390">
    <property type="entry name" value="Integrase, DNA-binding domain"/>
    <property type="match status" value="1"/>
</dbReference>
<dbReference type="Gene3D" id="1.10.443.10">
    <property type="entry name" value="Intergrase catalytic core"/>
    <property type="match status" value="1"/>
</dbReference>
<gene>
    <name evidence="7" type="ORF">J0I24_11745</name>
</gene>
<comment type="similarity">
    <text evidence="1">Belongs to the 'phage' integrase family.</text>
</comment>
<evidence type="ECO:0000256" key="5">
    <source>
        <dbReference type="SAM" id="MobiDB-lite"/>
    </source>
</evidence>
<feature type="domain" description="Tyr recombinase" evidence="6">
    <location>
        <begin position="211"/>
        <end position="387"/>
    </location>
</feature>
<dbReference type="RefSeq" id="WP_276731171.1">
    <property type="nucleotide sequence ID" value="NZ_JAFKMR010000022.1"/>
</dbReference>
<evidence type="ECO:0000259" key="6">
    <source>
        <dbReference type="PROSITE" id="PS51898"/>
    </source>
</evidence>
<accession>A0A8I1SUT8</accession>
<evidence type="ECO:0000256" key="2">
    <source>
        <dbReference type="ARBA" id="ARBA00022908"/>
    </source>
</evidence>
<organism evidence="7 8">
    <name type="scientific">Thiomonas arsenitoxydans (strain DSM 22701 / CIP 110005 / 3As)</name>
    <dbReference type="NCBI Taxonomy" id="426114"/>
    <lineage>
        <taxon>Bacteria</taxon>
        <taxon>Pseudomonadati</taxon>
        <taxon>Pseudomonadota</taxon>
        <taxon>Betaproteobacteria</taxon>
        <taxon>Burkholderiales</taxon>
        <taxon>Thiomonas</taxon>
    </lineage>
</organism>
<proteinExistence type="inferred from homology"/>
<dbReference type="Pfam" id="PF22022">
    <property type="entry name" value="Phage_int_M"/>
    <property type="match status" value="1"/>
</dbReference>
<dbReference type="InterPro" id="IPR038488">
    <property type="entry name" value="Integrase_DNA-bd_sf"/>
</dbReference>
<dbReference type="GO" id="GO:0015074">
    <property type="term" value="P:DNA integration"/>
    <property type="evidence" value="ECO:0007669"/>
    <property type="project" value="UniProtKB-KW"/>
</dbReference>
<dbReference type="InterPro" id="IPR010998">
    <property type="entry name" value="Integrase_recombinase_N"/>
</dbReference>
<evidence type="ECO:0000313" key="7">
    <source>
        <dbReference type="EMBL" id="MBN8744965.1"/>
    </source>
</evidence>
<sequence length="434" mass="48659">MAALTELKARSLRPEDKPIAHGNVTGLALHPGSTKGHGKWVLRYVSPVSGKRRNAGLGSYPAVTIADAARRALQMREQIAQGDDPLEVKEEIPAPSVPTFEEAAVILHGTLLPGWKNAKHAAQWIYTLREFAFPVLGAIPLNAIQPKDIAQVLRPIWIDKAETASRLKQRMHAVMAWGWAHGHCQANPVDVVQHLLPAQQDKAVRVQHQPAMPWRMIPAFVGEHLRNRPRFDVSRAILEFLILTACRSGEARGMVWEEIDWTQRIWTIPAERMKAHMPHRVPLTDRALDILRNLQGLHDTLVFPSPRDEVVLSDMAMTTFLRRTQAPSDTPGRWATAHGFRSSFRDWCSEQGYPRDLAERALAHTVQNKVEAAYHRTDLLEQRRPMMEAWAAFVESAAPQPAAKTEKPASMVDLLREKATVARAGMVRSGQSRP</sequence>
<feature type="compositionally biased region" description="Basic and acidic residues" evidence="5">
    <location>
        <begin position="7"/>
        <end position="19"/>
    </location>
</feature>
<protein>
    <submittedName>
        <fullName evidence="7">Tyrosine-type recombinase/integrase</fullName>
    </submittedName>
</protein>
<evidence type="ECO:0000256" key="3">
    <source>
        <dbReference type="ARBA" id="ARBA00023125"/>
    </source>
</evidence>
<dbReference type="AlphaFoldDB" id="A0A8I1SUT8"/>
<comment type="caution">
    <text evidence="7">The sequence shown here is derived from an EMBL/GenBank/DDBJ whole genome shotgun (WGS) entry which is preliminary data.</text>
</comment>
<keyword evidence="4" id="KW-0233">DNA recombination</keyword>
<dbReference type="SUPFAM" id="SSF56349">
    <property type="entry name" value="DNA breaking-rejoining enzymes"/>
    <property type="match status" value="1"/>
</dbReference>
<evidence type="ECO:0000313" key="8">
    <source>
        <dbReference type="Proteomes" id="UP000664800"/>
    </source>
</evidence>
<dbReference type="InterPro" id="IPR025166">
    <property type="entry name" value="Integrase_DNA_bind_dom"/>
</dbReference>
<dbReference type="Proteomes" id="UP000664800">
    <property type="component" value="Unassembled WGS sequence"/>
</dbReference>
<dbReference type="GO" id="GO:0006310">
    <property type="term" value="P:DNA recombination"/>
    <property type="evidence" value="ECO:0007669"/>
    <property type="project" value="UniProtKB-KW"/>
</dbReference>
<dbReference type="PANTHER" id="PTHR30629">
    <property type="entry name" value="PROPHAGE INTEGRASE"/>
    <property type="match status" value="1"/>
</dbReference>
<evidence type="ECO:0000256" key="4">
    <source>
        <dbReference type="ARBA" id="ARBA00023172"/>
    </source>
</evidence>
<dbReference type="CDD" id="cd00801">
    <property type="entry name" value="INT_P4_C"/>
    <property type="match status" value="1"/>
</dbReference>
<reference evidence="7" key="1">
    <citation type="submission" date="2021-02" db="EMBL/GenBank/DDBJ databases">
        <title>Thiocyanate and organic carbon inputs drive convergent selection for specific autotrophic Afipia and Thiobacillus strains within complex microbiomes.</title>
        <authorList>
            <person name="Huddy R.J."/>
            <person name="Sachdeva R."/>
            <person name="Kadzinga F."/>
            <person name="Kantor R.S."/>
            <person name="Harrison S.T.L."/>
            <person name="Banfield J.F."/>
        </authorList>
    </citation>
    <scope>NUCLEOTIDE SEQUENCE</scope>
    <source>
        <strain evidence="7">SCN18_13_7_16_R3_B_64_19</strain>
    </source>
</reference>
<feature type="region of interest" description="Disordered" evidence="5">
    <location>
        <begin position="1"/>
        <end position="24"/>
    </location>
</feature>
<dbReference type="InterPro" id="IPR013762">
    <property type="entry name" value="Integrase-like_cat_sf"/>
</dbReference>
<dbReference type="PANTHER" id="PTHR30629:SF2">
    <property type="entry name" value="PROPHAGE INTEGRASE INTS-RELATED"/>
    <property type="match status" value="1"/>
</dbReference>
<dbReference type="PROSITE" id="PS51898">
    <property type="entry name" value="TYR_RECOMBINASE"/>
    <property type="match status" value="1"/>
</dbReference>
<evidence type="ECO:0000256" key="1">
    <source>
        <dbReference type="ARBA" id="ARBA00008857"/>
    </source>
</evidence>